<protein>
    <recommendedName>
        <fullName evidence="3">RRM domain-containing protein</fullName>
    </recommendedName>
</protein>
<proteinExistence type="predicted"/>
<keyword evidence="2" id="KW-1185">Reference proteome</keyword>
<dbReference type="OrthoDB" id="5775724at2759"/>
<evidence type="ECO:0000313" key="2">
    <source>
        <dbReference type="Proteomes" id="UP000053660"/>
    </source>
</evidence>
<dbReference type="InterPro" id="IPR035979">
    <property type="entry name" value="RBD_domain_sf"/>
</dbReference>
<dbReference type="SUPFAM" id="SSF54928">
    <property type="entry name" value="RNA-binding domain, RBD"/>
    <property type="match status" value="1"/>
</dbReference>
<dbReference type="EMBL" id="KN559153">
    <property type="protein sequence ID" value="KHJ86884.1"/>
    <property type="molecule type" value="Genomic_DNA"/>
</dbReference>
<dbReference type="Gene3D" id="3.30.70.330">
    <property type="match status" value="1"/>
</dbReference>
<reference evidence="1 2" key="1">
    <citation type="submission" date="2014-03" db="EMBL/GenBank/DDBJ databases">
        <title>Draft genome of the hookworm Oesophagostomum dentatum.</title>
        <authorList>
            <person name="Mitreva M."/>
        </authorList>
    </citation>
    <scope>NUCLEOTIDE SEQUENCE [LARGE SCALE GENOMIC DNA]</scope>
    <source>
        <strain evidence="1 2">OD-Hann</strain>
    </source>
</reference>
<dbReference type="GO" id="GO:0003676">
    <property type="term" value="F:nucleic acid binding"/>
    <property type="evidence" value="ECO:0007669"/>
    <property type="project" value="InterPro"/>
</dbReference>
<evidence type="ECO:0000313" key="1">
    <source>
        <dbReference type="EMBL" id="KHJ86884.1"/>
    </source>
</evidence>
<name>A0A0B1SPJ9_OESDE</name>
<organism evidence="1 2">
    <name type="scientific">Oesophagostomum dentatum</name>
    <name type="common">Nodular worm</name>
    <dbReference type="NCBI Taxonomy" id="61180"/>
    <lineage>
        <taxon>Eukaryota</taxon>
        <taxon>Metazoa</taxon>
        <taxon>Ecdysozoa</taxon>
        <taxon>Nematoda</taxon>
        <taxon>Chromadorea</taxon>
        <taxon>Rhabditida</taxon>
        <taxon>Rhabditina</taxon>
        <taxon>Rhabditomorpha</taxon>
        <taxon>Strongyloidea</taxon>
        <taxon>Strongylidae</taxon>
        <taxon>Oesophagostomum</taxon>
    </lineage>
</organism>
<evidence type="ECO:0008006" key="3">
    <source>
        <dbReference type="Google" id="ProtNLM"/>
    </source>
</evidence>
<gene>
    <name evidence="1" type="ORF">OESDEN_13353</name>
</gene>
<dbReference type="Proteomes" id="UP000053660">
    <property type="component" value="Unassembled WGS sequence"/>
</dbReference>
<dbReference type="AlphaFoldDB" id="A0A0B1SPJ9"/>
<dbReference type="InterPro" id="IPR012677">
    <property type="entry name" value="Nucleotide-bd_a/b_plait_sf"/>
</dbReference>
<sequence length="115" mass="13034">MFALLCNISGIVKKDDDENLLYYAIITFDTEEAVENCMKVNHCINGRSVVVRKAVRKEQVKLAEQSERERAHLEEHQKHGYAGYGKTYITVTAPVIPTAPLMLLPNHLGRILLQI</sequence>
<accession>A0A0B1SPJ9</accession>